<feature type="transmembrane region" description="Helical" evidence="2">
    <location>
        <begin position="111"/>
        <end position="133"/>
    </location>
</feature>
<organism evidence="3 4">
    <name type="scientific">Alkanindiges hydrocarboniclasticus</name>
    <dbReference type="NCBI Taxonomy" id="1907941"/>
    <lineage>
        <taxon>Bacteria</taxon>
        <taxon>Pseudomonadati</taxon>
        <taxon>Pseudomonadota</taxon>
        <taxon>Gammaproteobacteria</taxon>
        <taxon>Moraxellales</taxon>
        <taxon>Moraxellaceae</taxon>
        <taxon>Alkanindiges</taxon>
    </lineage>
</organism>
<dbReference type="GO" id="GO:0009289">
    <property type="term" value="C:pilus"/>
    <property type="evidence" value="ECO:0007669"/>
    <property type="project" value="InterPro"/>
</dbReference>
<comment type="caution">
    <text evidence="3">The sequence shown here is derived from an EMBL/GenBank/DDBJ whole genome shotgun (WGS) entry which is preliminary data.</text>
</comment>
<keyword evidence="4" id="KW-1185">Reference proteome</keyword>
<dbReference type="SUPFAM" id="SSF54523">
    <property type="entry name" value="Pili subunits"/>
    <property type="match status" value="1"/>
</dbReference>
<proteinExistence type="inferred from homology"/>
<dbReference type="InterPro" id="IPR024399">
    <property type="entry name" value="DUF2628"/>
</dbReference>
<protein>
    <recommendedName>
        <fullName evidence="5">Pilin</fullName>
    </recommendedName>
</protein>
<dbReference type="Pfam" id="PF00114">
    <property type="entry name" value="Pilin"/>
    <property type="match status" value="1"/>
</dbReference>
<keyword evidence="2" id="KW-0472">Membrane</keyword>
<dbReference type="OrthoDB" id="9781139at2"/>
<dbReference type="AlphaFoldDB" id="A0A1S8CU30"/>
<dbReference type="InterPro" id="IPR045584">
    <property type="entry name" value="Pilin-like"/>
</dbReference>
<dbReference type="RefSeq" id="WP_076878023.1">
    <property type="nucleotide sequence ID" value="NZ_MLCN01000018.1"/>
</dbReference>
<dbReference type="Proteomes" id="UP000192132">
    <property type="component" value="Unassembled WGS sequence"/>
</dbReference>
<accession>A0A1S8CU30</accession>
<dbReference type="Gene3D" id="3.30.700.10">
    <property type="entry name" value="Glycoprotein, Type 4 Pilin"/>
    <property type="match status" value="1"/>
</dbReference>
<gene>
    <name evidence="3" type="ORF">BKE30_07610</name>
</gene>
<evidence type="ECO:0000313" key="4">
    <source>
        <dbReference type="Proteomes" id="UP000192132"/>
    </source>
</evidence>
<keyword evidence="2" id="KW-1133">Transmembrane helix</keyword>
<feature type="transmembrane region" description="Helical" evidence="2">
    <location>
        <begin position="197"/>
        <end position="222"/>
    </location>
</feature>
<feature type="transmembrane region" description="Helical" evidence="2">
    <location>
        <begin position="139"/>
        <end position="159"/>
    </location>
</feature>
<keyword evidence="2" id="KW-0812">Transmembrane</keyword>
<evidence type="ECO:0000256" key="1">
    <source>
        <dbReference type="ARBA" id="ARBA00005233"/>
    </source>
</evidence>
<comment type="similarity">
    <text evidence="1">Belongs to the N-Me-Phe pilin family.</text>
</comment>
<evidence type="ECO:0000313" key="3">
    <source>
        <dbReference type="EMBL" id="ONG40022.1"/>
    </source>
</evidence>
<reference evidence="3 4" key="1">
    <citation type="submission" date="2016-10" db="EMBL/GenBank/DDBJ databases">
        <title>Draft Genome sequence of Alkanindiges sp. strain H1.</title>
        <authorList>
            <person name="Subhash Y."/>
            <person name="Lee S."/>
        </authorList>
    </citation>
    <scope>NUCLEOTIDE SEQUENCE [LARGE SCALE GENOMIC DNA]</scope>
    <source>
        <strain evidence="3 4">H1</strain>
    </source>
</reference>
<evidence type="ECO:0008006" key="5">
    <source>
        <dbReference type="Google" id="ProtNLM"/>
    </source>
</evidence>
<evidence type="ECO:0000256" key="2">
    <source>
        <dbReference type="SAM" id="Phobius"/>
    </source>
</evidence>
<dbReference type="Pfam" id="PF10947">
    <property type="entry name" value="DUF2628"/>
    <property type="match status" value="1"/>
</dbReference>
<dbReference type="InterPro" id="IPR001082">
    <property type="entry name" value="Pilin"/>
</dbReference>
<dbReference type="EMBL" id="MLCN01000018">
    <property type="protein sequence ID" value="ONG40022.1"/>
    <property type="molecule type" value="Genomic_DNA"/>
</dbReference>
<name>A0A1S8CU30_9GAMM</name>
<dbReference type="GO" id="GO:0007155">
    <property type="term" value="P:cell adhesion"/>
    <property type="evidence" value="ECO:0007669"/>
    <property type="project" value="InterPro"/>
</dbReference>
<sequence>MFCSECRAQNNLVARYCVGCGSELKHFFIDNTPASMTVSAFTTHDSTESGAAYKSLSRKEQYQAVIGSNQEHYLKKFLEFDREGKGRPSWHWPAFFVTFYWMLYRKMWRNALLYFVLPYMTLFIIGITIAIIGGAVAPIAGLLYVGLMVGLWFVPAFYADALYYNHCRQVIASARQQTSHPHRLYGVLSTRGGTSNLFIIIVVFISFVMMVGILAAIAIPAYSNYVLRAKTTEAAMLGQKATSAVDHYYQRHHQFPSSMLDTELTKTLPQAVKAIDIDNQTGHISIMLSNTGSTDRALLFKPVMQVGNTIVWGCSGQYIAKVNLPRQCQ</sequence>
<dbReference type="STRING" id="1907941.BKE30_07610"/>